<sequence length="299" mass="33990">MINDLTWLARHIHAFEGGKNFITVSGDLYFYRDKPPHGISFSRDEWLARRAELQNKPSWADHPDAKCFFQHESGRWFKNVESSDMGVDGIGWRNNQLSHRVDCGWVDAGQGEVLGDWRDTLERRPIDLSEPAGGVKERGADGAEEINAIAQRLLVALKSNPRSFDTGALAEMVELADAEIVKRDAKVCGGEGYLNNHWFERGELPPVVVECEVRIGEDWRRTKVVAALNSDVGKLPIFTTPWCSQRYVDCGPEQFRPIRTERDLVVEEMKRHCPYHGSWDTVGRIYAEALYDAGYRKQG</sequence>
<dbReference type="AlphaFoldDB" id="A0AAW5M1R8"/>
<gene>
    <name evidence="1" type="ORF">NS965_06830</name>
</gene>
<dbReference type="Proteomes" id="UP001204061">
    <property type="component" value="Unassembled WGS sequence"/>
</dbReference>
<dbReference type="RefSeq" id="WP_257725127.1">
    <property type="nucleotide sequence ID" value="NZ_JANLFC010000020.1"/>
</dbReference>
<accession>A0AAW5M1R8</accession>
<protein>
    <submittedName>
        <fullName evidence="1">Uncharacterized protein</fullName>
    </submittedName>
</protein>
<evidence type="ECO:0000313" key="1">
    <source>
        <dbReference type="EMBL" id="MCR4448098.1"/>
    </source>
</evidence>
<dbReference type="EMBL" id="JANLFC010000020">
    <property type="protein sequence ID" value="MCR4448098.1"/>
    <property type="molecule type" value="Genomic_DNA"/>
</dbReference>
<reference evidence="1" key="1">
    <citation type="submission" date="2022-08" db="EMBL/GenBank/DDBJ databases">
        <title>A global survey of hypervirulent Aeromonas hydrophila identified this emerging pathogen in farmed fish in the lower Mekong River basin.</title>
        <authorList>
            <person name="Xu T."/>
            <person name="Rasmussen-Ivey C.R."/>
            <person name="Moen F.S."/>
            <person name="Fernandez Bravo A."/>
            <person name="Lamy B."/>
            <person name="Beaz-Hidalgo R."/>
            <person name="Khan C.D."/>
            <person name="Castro Escarpulli G."/>
            <person name="Yasin I.S.M."/>
            <person name="Figueras M.J."/>
            <person name="Azzam Sayuti M."/>
            <person name="Karim M.M."/>
            <person name="Alam K.M."/>
            <person name="Le T.T.T."/>
            <person name="Thao N.H.P."/>
            <person name="Addo S."/>
            <person name="Duodu S."/>
            <person name="Ali S."/>
            <person name="Mey S."/>
            <person name="Somony T."/>
            <person name="Liles M.R."/>
        </authorList>
    </citation>
    <scope>NUCLEOTIDE SEQUENCE</scope>
    <source>
        <strain evidence="1">0.14</strain>
    </source>
</reference>
<proteinExistence type="predicted"/>
<evidence type="ECO:0000313" key="2">
    <source>
        <dbReference type="Proteomes" id="UP001204061"/>
    </source>
</evidence>
<organism evidence="1 2">
    <name type="scientific">Aeromonas veronii</name>
    <dbReference type="NCBI Taxonomy" id="654"/>
    <lineage>
        <taxon>Bacteria</taxon>
        <taxon>Pseudomonadati</taxon>
        <taxon>Pseudomonadota</taxon>
        <taxon>Gammaproteobacteria</taxon>
        <taxon>Aeromonadales</taxon>
        <taxon>Aeromonadaceae</taxon>
        <taxon>Aeromonas</taxon>
    </lineage>
</organism>
<comment type="caution">
    <text evidence="1">The sequence shown here is derived from an EMBL/GenBank/DDBJ whole genome shotgun (WGS) entry which is preliminary data.</text>
</comment>
<name>A0AAW5M1R8_AERVE</name>